<evidence type="ECO:0000256" key="1">
    <source>
        <dbReference type="SAM" id="MobiDB-lite"/>
    </source>
</evidence>
<feature type="region of interest" description="Disordered" evidence="1">
    <location>
        <begin position="97"/>
        <end position="125"/>
    </location>
</feature>
<name>A0A1F6BBT4_9BACT</name>
<gene>
    <name evidence="2" type="ORF">A2363_00520</name>
</gene>
<dbReference type="AlphaFoldDB" id="A0A1F6BBT4"/>
<accession>A0A1F6BBT4</accession>
<evidence type="ECO:0000313" key="3">
    <source>
        <dbReference type="Proteomes" id="UP000176186"/>
    </source>
</evidence>
<comment type="caution">
    <text evidence="2">The sequence shown here is derived from an EMBL/GenBank/DDBJ whole genome shotgun (WGS) entry which is preliminary data.</text>
</comment>
<protein>
    <submittedName>
        <fullName evidence="2">Uncharacterized protein</fullName>
    </submittedName>
</protein>
<sequence length="125" mass="14234">MAKCEAPAWGTWNFKRARIKELMPPDYSNKIREQIDHRAAIGLNSLTPVENGALAVHEVLQDRLLELDQQYNLAEPRLESAAKVDWAERQLARVEKNSHYRSARRRLDGGPSLHAGPLFHPRDTG</sequence>
<reference evidence="2 3" key="1">
    <citation type="journal article" date="2016" name="Nat. Commun.">
        <title>Thousands of microbial genomes shed light on interconnected biogeochemical processes in an aquifer system.</title>
        <authorList>
            <person name="Anantharaman K."/>
            <person name="Brown C.T."/>
            <person name="Hug L.A."/>
            <person name="Sharon I."/>
            <person name="Castelle C.J."/>
            <person name="Probst A.J."/>
            <person name="Thomas B.C."/>
            <person name="Singh A."/>
            <person name="Wilkins M.J."/>
            <person name="Karaoz U."/>
            <person name="Brodie E.L."/>
            <person name="Williams K.H."/>
            <person name="Hubbard S.S."/>
            <person name="Banfield J.F."/>
        </authorList>
    </citation>
    <scope>NUCLEOTIDE SEQUENCE [LARGE SCALE GENOMIC DNA]</scope>
</reference>
<dbReference type="Proteomes" id="UP000176186">
    <property type="component" value="Unassembled WGS sequence"/>
</dbReference>
<organism evidence="2 3">
    <name type="scientific">Candidatus Gottesmanbacteria bacterium RIFOXYB1_FULL_47_11</name>
    <dbReference type="NCBI Taxonomy" id="1798401"/>
    <lineage>
        <taxon>Bacteria</taxon>
        <taxon>Candidatus Gottesmaniibacteriota</taxon>
    </lineage>
</organism>
<proteinExistence type="predicted"/>
<evidence type="ECO:0000313" key="2">
    <source>
        <dbReference type="EMBL" id="OGG34421.1"/>
    </source>
</evidence>
<dbReference type="EMBL" id="MFKE01000030">
    <property type="protein sequence ID" value="OGG34421.1"/>
    <property type="molecule type" value="Genomic_DNA"/>
</dbReference>